<dbReference type="Pfam" id="PF01979">
    <property type="entry name" value="Amidohydro_1"/>
    <property type="match status" value="1"/>
</dbReference>
<evidence type="ECO:0000259" key="1">
    <source>
        <dbReference type="Pfam" id="PF01979"/>
    </source>
</evidence>
<dbReference type="InterPro" id="IPR051781">
    <property type="entry name" value="Metallo-dep_Hydrolase"/>
</dbReference>
<dbReference type="GO" id="GO:0016810">
    <property type="term" value="F:hydrolase activity, acting on carbon-nitrogen (but not peptide) bonds"/>
    <property type="evidence" value="ECO:0007669"/>
    <property type="project" value="InterPro"/>
</dbReference>
<dbReference type="InterPro" id="IPR032466">
    <property type="entry name" value="Metal_Hydrolase"/>
</dbReference>
<dbReference type="SUPFAM" id="SSF51556">
    <property type="entry name" value="Metallo-dependent hydrolases"/>
    <property type="match status" value="1"/>
</dbReference>
<dbReference type="PANTHER" id="PTHR43135:SF3">
    <property type="entry name" value="ALPHA-D-RIBOSE 1-METHYLPHOSPHONATE 5-TRIPHOSPHATE DIPHOSPHATASE"/>
    <property type="match status" value="1"/>
</dbReference>
<feature type="domain" description="Amidohydrolase-related" evidence="1">
    <location>
        <begin position="273"/>
        <end position="361"/>
    </location>
</feature>
<evidence type="ECO:0000313" key="3">
    <source>
        <dbReference type="EMBL" id="MCH6264969.1"/>
    </source>
</evidence>
<dbReference type="EMBL" id="JAGYPE010000004">
    <property type="protein sequence ID" value="MBS4183955.1"/>
    <property type="molecule type" value="Genomic_DNA"/>
</dbReference>
<dbReference type="EMBL" id="JAGYPE020000006">
    <property type="protein sequence ID" value="MCH6264969.1"/>
    <property type="molecule type" value="Genomic_DNA"/>
</dbReference>
<keyword evidence="4" id="KW-1185">Reference proteome</keyword>
<dbReference type="InterPro" id="IPR011059">
    <property type="entry name" value="Metal-dep_hydrolase_composite"/>
</dbReference>
<dbReference type="InterPro" id="IPR006680">
    <property type="entry name" value="Amidohydro-rel"/>
</dbReference>
<comment type="caution">
    <text evidence="2">The sequence shown here is derived from an EMBL/GenBank/DDBJ whole genome shotgun (WGS) entry which is preliminary data.</text>
</comment>
<organism evidence="2">
    <name type="scientific">Neobacillus citreus</name>
    <dbReference type="NCBI Taxonomy" id="2833578"/>
    <lineage>
        <taxon>Bacteria</taxon>
        <taxon>Bacillati</taxon>
        <taxon>Bacillota</taxon>
        <taxon>Bacilli</taxon>
        <taxon>Bacillales</taxon>
        <taxon>Bacillaceae</taxon>
        <taxon>Neobacillus</taxon>
    </lineage>
</organism>
<evidence type="ECO:0000313" key="4">
    <source>
        <dbReference type="Proteomes" id="UP000677265"/>
    </source>
</evidence>
<dbReference type="RefSeq" id="WP_213143881.1">
    <property type="nucleotide sequence ID" value="NZ_JAGYPE020000006.1"/>
</dbReference>
<proteinExistence type="predicted"/>
<evidence type="ECO:0000313" key="2">
    <source>
        <dbReference type="EMBL" id="MBS4183955.1"/>
    </source>
</evidence>
<protein>
    <submittedName>
        <fullName evidence="2">Amidohydrolase family protein</fullName>
    </submittedName>
</protein>
<dbReference type="PANTHER" id="PTHR43135">
    <property type="entry name" value="ALPHA-D-RIBOSE 1-METHYLPHOSPHONATE 5-TRIPHOSPHATE DIPHOSPHATASE"/>
    <property type="match status" value="1"/>
</dbReference>
<dbReference type="Proteomes" id="UP000677265">
    <property type="component" value="Unassembled WGS sequence"/>
</dbReference>
<dbReference type="Gene3D" id="3.20.20.140">
    <property type="entry name" value="Metal-dependent hydrolases"/>
    <property type="match status" value="1"/>
</dbReference>
<name>A0A942YBM8_9BACI</name>
<reference evidence="2" key="1">
    <citation type="submission" date="2021-05" db="EMBL/GenBank/DDBJ databases">
        <title>Novel Bacillus species.</title>
        <authorList>
            <person name="Liu G."/>
        </authorList>
    </citation>
    <scope>NUCLEOTIDE SEQUENCE</scope>
    <source>
        <strain evidence="2 4">FJAT-50051</strain>
    </source>
</reference>
<accession>A0A942YBM8</accession>
<dbReference type="AlphaFoldDB" id="A0A942YBM8"/>
<sequence>MAATAIINAQVYQDSTGDFSRQTILLEDGYISDILPPTVDLDLPESSIMDAEGLYLTPGLIDTCSQIGLKEVGIRWEGHDGYEPDWEDGFDFNVIDGIYPFDKAFQDAAAFGVTTAHIVSSPESVVGAKTAVIHTTGKTVDEMAVVPSFGFSFSMGDVPKNAYWEKTKTPLTRMGIALRIRTALKKLQSLGALEDVPVFIRSHRADDIATAFRIAGEFKLQFVLVHGTEYPLAWNLPTGDVSFSVVAGPVFQAMERGELRHLNPSLYYALYSGQIPFTFATDHPVSSVTHLQKEGALALKAGVPEQVILNGLTRDAAKLLKIDHLTGRVDKGLFADLVLWNEHPLELTARAVRTFIKGKEVYRWE</sequence>
<gene>
    <name evidence="3" type="ORF">KHB02_005450</name>
    <name evidence="2" type="ORF">KHB02_21425</name>
</gene>
<dbReference type="SUPFAM" id="SSF51338">
    <property type="entry name" value="Composite domain of metallo-dependent hydrolases"/>
    <property type="match status" value="1"/>
</dbReference>